<protein>
    <recommendedName>
        <fullName evidence="2">histidine kinase</fullName>
        <ecNumber evidence="2">2.7.13.3</ecNumber>
    </recommendedName>
</protein>
<dbReference type="Pfam" id="PF23539">
    <property type="entry name" value="DUF7134"/>
    <property type="match status" value="1"/>
</dbReference>
<dbReference type="CDD" id="cd16917">
    <property type="entry name" value="HATPase_UhpB-NarQ-NarX-like"/>
    <property type="match status" value="1"/>
</dbReference>
<keyword evidence="10" id="KW-0472">Membrane</keyword>
<dbReference type="SUPFAM" id="SSF55874">
    <property type="entry name" value="ATPase domain of HSP90 chaperone/DNA topoisomerase II/histidine kinase"/>
    <property type="match status" value="1"/>
</dbReference>
<feature type="compositionally biased region" description="Gly residues" evidence="9">
    <location>
        <begin position="333"/>
        <end position="343"/>
    </location>
</feature>
<dbReference type="OrthoDB" id="227596at2"/>
<dbReference type="GO" id="GO:0005524">
    <property type="term" value="F:ATP binding"/>
    <property type="evidence" value="ECO:0007669"/>
    <property type="project" value="UniProtKB-KW"/>
</dbReference>
<evidence type="ECO:0000256" key="1">
    <source>
        <dbReference type="ARBA" id="ARBA00000085"/>
    </source>
</evidence>
<dbReference type="Gene3D" id="3.30.565.10">
    <property type="entry name" value="Histidine kinase-like ATPase, C-terminal domain"/>
    <property type="match status" value="1"/>
</dbReference>
<keyword evidence="5" id="KW-0547">Nucleotide-binding</keyword>
<keyword evidence="6" id="KW-0418">Kinase</keyword>
<evidence type="ECO:0000313" key="14">
    <source>
        <dbReference type="EMBL" id="OLF17480.1"/>
    </source>
</evidence>
<dbReference type="EMBL" id="MSIE01000016">
    <property type="protein sequence ID" value="OLF17480.1"/>
    <property type="molecule type" value="Genomic_DNA"/>
</dbReference>
<dbReference type="EC" id="2.7.13.3" evidence="2"/>
<dbReference type="GO" id="GO:0046983">
    <property type="term" value="F:protein dimerization activity"/>
    <property type="evidence" value="ECO:0007669"/>
    <property type="project" value="InterPro"/>
</dbReference>
<evidence type="ECO:0000256" key="9">
    <source>
        <dbReference type="SAM" id="MobiDB-lite"/>
    </source>
</evidence>
<keyword evidence="7" id="KW-0067">ATP-binding</keyword>
<gene>
    <name evidence="14" type="ORF">BU204_11095</name>
</gene>
<feature type="domain" description="Histidine kinase/HSP90-like ATPase" evidence="11">
    <location>
        <begin position="291"/>
        <end position="389"/>
    </location>
</feature>
<dbReference type="InterPro" id="IPR011712">
    <property type="entry name" value="Sig_transdc_His_kin_sub3_dim/P"/>
</dbReference>
<evidence type="ECO:0000256" key="7">
    <source>
        <dbReference type="ARBA" id="ARBA00022840"/>
    </source>
</evidence>
<dbReference type="InterPro" id="IPR003594">
    <property type="entry name" value="HATPase_dom"/>
</dbReference>
<evidence type="ECO:0000256" key="10">
    <source>
        <dbReference type="SAM" id="Phobius"/>
    </source>
</evidence>
<dbReference type="Proteomes" id="UP000185596">
    <property type="component" value="Unassembled WGS sequence"/>
</dbReference>
<feature type="transmembrane region" description="Helical" evidence="10">
    <location>
        <begin position="128"/>
        <end position="147"/>
    </location>
</feature>
<name>A0A1Q8CT10_9PSEU</name>
<dbReference type="InterPro" id="IPR055558">
    <property type="entry name" value="DUF7134"/>
</dbReference>
<evidence type="ECO:0000256" key="6">
    <source>
        <dbReference type="ARBA" id="ARBA00022777"/>
    </source>
</evidence>
<dbReference type="AlphaFoldDB" id="A0A1Q8CT10"/>
<evidence type="ECO:0000256" key="8">
    <source>
        <dbReference type="ARBA" id="ARBA00023012"/>
    </source>
</evidence>
<evidence type="ECO:0000259" key="13">
    <source>
        <dbReference type="Pfam" id="PF23539"/>
    </source>
</evidence>
<evidence type="ECO:0000259" key="11">
    <source>
        <dbReference type="Pfam" id="PF02518"/>
    </source>
</evidence>
<evidence type="ECO:0000256" key="3">
    <source>
        <dbReference type="ARBA" id="ARBA00022553"/>
    </source>
</evidence>
<keyword evidence="3" id="KW-0597">Phosphoprotein</keyword>
<dbReference type="RefSeq" id="WP_075125531.1">
    <property type="nucleotide sequence ID" value="NZ_MSIE01000016.1"/>
</dbReference>
<comment type="caution">
    <text evidence="14">The sequence shown here is derived from an EMBL/GenBank/DDBJ whole genome shotgun (WGS) entry which is preliminary data.</text>
</comment>
<sequence length="391" mass="41134">MGSWRGRWVDGLVVAATALFVIGSTLASAARGGGSMTLLGWTLLTTACGVLAWRRRYPVAVLCTTLLACALYYPLTGPGSPVLLTFVVALFSAAAQGRMAFSTGAAVVAMALTLVGEFAGSRRHLDDIALFMLTGWLVAVLAVGFVVHHRKAFLREAEQRAVAAERGREALASQRATEERLRIARELHDVLGHNISLINVQASAALHRLDRDGADEQRSALAAIKDSSHQALRELRATLGVLRQADERAPLVVPGLAALDELLDGARSTGLAVRSEVAGDPAGVPPRVDLAAYRIVQEALTNVCRHARAASAVVRIRYTEREVRVEVDDDGPGDGLGDGLGDGEGGEPDAGDGSGIRGMRERARALGGSLTVGSRAGGGFRVRALLPFEAA</sequence>
<feature type="domain" description="DUF7134" evidence="13">
    <location>
        <begin position="8"/>
        <end position="147"/>
    </location>
</feature>
<feature type="region of interest" description="Disordered" evidence="9">
    <location>
        <begin position="325"/>
        <end position="357"/>
    </location>
</feature>
<dbReference type="STRING" id="1912961.BU204_11095"/>
<dbReference type="PANTHER" id="PTHR24421:SF10">
    <property type="entry name" value="NITRATE_NITRITE SENSOR PROTEIN NARQ"/>
    <property type="match status" value="1"/>
</dbReference>
<keyword evidence="10" id="KW-1133">Transmembrane helix</keyword>
<keyword evidence="10" id="KW-0812">Transmembrane</keyword>
<dbReference type="PANTHER" id="PTHR24421">
    <property type="entry name" value="NITRATE/NITRITE SENSOR PROTEIN NARX-RELATED"/>
    <property type="match status" value="1"/>
</dbReference>
<evidence type="ECO:0000313" key="15">
    <source>
        <dbReference type="Proteomes" id="UP000185596"/>
    </source>
</evidence>
<accession>A0A1Q8CT10</accession>
<dbReference type="GO" id="GO:0016020">
    <property type="term" value="C:membrane"/>
    <property type="evidence" value="ECO:0007669"/>
    <property type="project" value="InterPro"/>
</dbReference>
<dbReference type="InterPro" id="IPR050482">
    <property type="entry name" value="Sensor_HK_TwoCompSys"/>
</dbReference>
<dbReference type="Pfam" id="PF07730">
    <property type="entry name" value="HisKA_3"/>
    <property type="match status" value="1"/>
</dbReference>
<evidence type="ECO:0000259" key="12">
    <source>
        <dbReference type="Pfam" id="PF07730"/>
    </source>
</evidence>
<dbReference type="InterPro" id="IPR036890">
    <property type="entry name" value="HATPase_C_sf"/>
</dbReference>
<reference evidence="14 15" key="1">
    <citation type="submission" date="2016-12" db="EMBL/GenBank/DDBJ databases">
        <title>The draft genome sequence of Actinophytocola sp. 11-183.</title>
        <authorList>
            <person name="Wang W."/>
            <person name="Yuan L."/>
        </authorList>
    </citation>
    <scope>NUCLEOTIDE SEQUENCE [LARGE SCALE GENOMIC DNA]</scope>
    <source>
        <strain evidence="14 15">11-183</strain>
    </source>
</reference>
<feature type="domain" description="Signal transduction histidine kinase subgroup 3 dimerisation and phosphoacceptor" evidence="12">
    <location>
        <begin position="179"/>
        <end position="246"/>
    </location>
</feature>
<evidence type="ECO:0000256" key="4">
    <source>
        <dbReference type="ARBA" id="ARBA00022679"/>
    </source>
</evidence>
<keyword evidence="8" id="KW-0902">Two-component regulatory system</keyword>
<dbReference type="Pfam" id="PF02518">
    <property type="entry name" value="HATPase_c"/>
    <property type="match status" value="1"/>
</dbReference>
<evidence type="ECO:0000256" key="2">
    <source>
        <dbReference type="ARBA" id="ARBA00012438"/>
    </source>
</evidence>
<evidence type="ECO:0000256" key="5">
    <source>
        <dbReference type="ARBA" id="ARBA00022741"/>
    </source>
</evidence>
<proteinExistence type="predicted"/>
<dbReference type="Gene3D" id="1.20.5.1930">
    <property type="match status" value="1"/>
</dbReference>
<keyword evidence="4" id="KW-0808">Transferase</keyword>
<keyword evidence="15" id="KW-1185">Reference proteome</keyword>
<comment type="catalytic activity">
    <reaction evidence="1">
        <text>ATP + protein L-histidine = ADP + protein N-phospho-L-histidine.</text>
        <dbReference type="EC" id="2.7.13.3"/>
    </reaction>
</comment>
<organism evidence="14 15">
    <name type="scientific">Actinophytocola xanthii</name>
    <dbReference type="NCBI Taxonomy" id="1912961"/>
    <lineage>
        <taxon>Bacteria</taxon>
        <taxon>Bacillati</taxon>
        <taxon>Actinomycetota</taxon>
        <taxon>Actinomycetes</taxon>
        <taxon>Pseudonocardiales</taxon>
        <taxon>Pseudonocardiaceae</taxon>
    </lineage>
</organism>
<dbReference type="GO" id="GO:0000155">
    <property type="term" value="F:phosphorelay sensor kinase activity"/>
    <property type="evidence" value="ECO:0007669"/>
    <property type="project" value="InterPro"/>
</dbReference>